<keyword evidence="7 10" id="KW-0406">Ion transport</keyword>
<dbReference type="EMBL" id="JACHMN010000003">
    <property type="protein sequence ID" value="MBB5872455.1"/>
    <property type="molecule type" value="Genomic_DNA"/>
</dbReference>
<keyword evidence="8 10" id="KW-0472">Membrane</keyword>
<feature type="transmembrane region" description="Helical" evidence="10">
    <location>
        <begin position="12"/>
        <end position="34"/>
    </location>
</feature>
<dbReference type="Pfam" id="PF01741">
    <property type="entry name" value="MscL"/>
    <property type="match status" value="1"/>
</dbReference>
<comment type="subunit">
    <text evidence="10">Homopentamer.</text>
</comment>
<evidence type="ECO:0000313" key="13">
    <source>
        <dbReference type="Proteomes" id="UP000587527"/>
    </source>
</evidence>
<dbReference type="InterPro" id="IPR019823">
    <property type="entry name" value="Mechanosensitive_channel_CS"/>
</dbReference>
<evidence type="ECO:0000256" key="10">
    <source>
        <dbReference type="HAMAP-Rule" id="MF_00115"/>
    </source>
</evidence>
<evidence type="ECO:0000256" key="9">
    <source>
        <dbReference type="ARBA" id="ARBA00023303"/>
    </source>
</evidence>
<dbReference type="GO" id="GO:0005886">
    <property type="term" value="C:plasma membrane"/>
    <property type="evidence" value="ECO:0007669"/>
    <property type="project" value="UniProtKB-SubCell"/>
</dbReference>
<dbReference type="HAMAP" id="MF_00115">
    <property type="entry name" value="MscL"/>
    <property type="match status" value="1"/>
</dbReference>
<keyword evidence="3 10" id="KW-0813">Transport</keyword>
<dbReference type="GO" id="GO:0008381">
    <property type="term" value="F:mechanosensitive monoatomic ion channel activity"/>
    <property type="evidence" value="ECO:0007669"/>
    <property type="project" value="UniProtKB-UniRule"/>
</dbReference>
<keyword evidence="6 10" id="KW-1133">Transmembrane helix</keyword>
<dbReference type="PANTHER" id="PTHR30266">
    <property type="entry name" value="MECHANOSENSITIVE CHANNEL MSCL"/>
    <property type="match status" value="1"/>
</dbReference>
<dbReference type="PRINTS" id="PR01264">
    <property type="entry name" value="MECHCHANNEL"/>
</dbReference>
<dbReference type="InterPro" id="IPR037673">
    <property type="entry name" value="MSC/AndL"/>
</dbReference>
<keyword evidence="9 10" id="KW-0407">Ion channel</keyword>
<evidence type="ECO:0000256" key="7">
    <source>
        <dbReference type="ARBA" id="ARBA00023065"/>
    </source>
</evidence>
<keyword evidence="4 10" id="KW-1003">Cell membrane</keyword>
<dbReference type="Gene3D" id="1.10.1200.120">
    <property type="entry name" value="Large-conductance mechanosensitive channel, MscL, domain 1"/>
    <property type="match status" value="1"/>
</dbReference>
<evidence type="ECO:0000256" key="11">
    <source>
        <dbReference type="SAM" id="MobiDB-lite"/>
    </source>
</evidence>
<feature type="compositionally biased region" description="Polar residues" evidence="11">
    <location>
        <begin position="140"/>
        <end position="149"/>
    </location>
</feature>
<accession>A0A841BXS0</accession>
<feature type="region of interest" description="Disordered" evidence="11">
    <location>
        <begin position="129"/>
        <end position="149"/>
    </location>
</feature>
<dbReference type="Proteomes" id="UP000587527">
    <property type="component" value="Unassembled WGS sequence"/>
</dbReference>
<dbReference type="PANTHER" id="PTHR30266:SF2">
    <property type="entry name" value="LARGE-CONDUCTANCE MECHANOSENSITIVE CHANNEL"/>
    <property type="match status" value="1"/>
</dbReference>
<protein>
    <recommendedName>
        <fullName evidence="10">Large-conductance mechanosensitive channel</fullName>
    </recommendedName>
</protein>
<keyword evidence="5 10" id="KW-0812">Transmembrane</keyword>
<evidence type="ECO:0000256" key="2">
    <source>
        <dbReference type="ARBA" id="ARBA00007254"/>
    </source>
</evidence>
<reference evidence="12 13" key="1">
    <citation type="submission" date="2020-08" db="EMBL/GenBank/DDBJ databases">
        <title>Sequencing the genomes of 1000 actinobacteria strains.</title>
        <authorList>
            <person name="Klenk H.-P."/>
        </authorList>
    </citation>
    <scope>NUCLEOTIDE SEQUENCE [LARGE SCALE GENOMIC DNA]</scope>
    <source>
        <strain evidence="12 13">DSM 45362</strain>
    </source>
</reference>
<comment type="caution">
    <text evidence="12">The sequence shown here is derived from an EMBL/GenBank/DDBJ whole genome shotgun (WGS) entry which is preliminary data.</text>
</comment>
<sequence>MLKGFRDFVMRGNVVDLAVGVVIGAAFTTVVTSFTDSFLKPLIGLVGATGPLGAVIKLPGAGPDITWGAFVSTLISFVMTASVVYFLVVLPMNKLAERRKRDASPAPASVSEEVALLREIRDALVAGRALPHQREDLPTSADTDSRPNA</sequence>
<keyword evidence="13" id="KW-1185">Reference proteome</keyword>
<dbReference type="InterPro" id="IPR001185">
    <property type="entry name" value="MS_channel"/>
</dbReference>
<evidence type="ECO:0000256" key="4">
    <source>
        <dbReference type="ARBA" id="ARBA00022475"/>
    </source>
</evidence>
<organism evidence="12 13">
    <name type="scientific">Allocatelliglobosispora scoriae</name>
    <dbReference type="NCBI Taxonomy" id="643052"/>
    <lineage>
        <taxon>Bacteria</taxon>
        <taxon>Bacillati</taxon>
        <taxon>Actinomycetota</taxon>
        <taxon>Actinomycetes</taxon>
        <taxon>Micromonosporales</taxon>
        <taxon>Micromonosporaceae</taxon>
        <taxon>Allocatelliglobosispora</taxon>
    </lineage>
</organism>
<dbReference type="RefSeq" id="WP_184842112.1">
    <property type="nucleotide sequence ID" value="NZ_JACHMN010000003.1"/>
</dbReference>
<dbReference type="AlphaFoldDB" id="A0A841BXS0"/>
<evidence type="ECO:0000256" key="1">
    <source>
        <dbReference type="ARBA" id="ARBA00004651"/>
    </source>
</evidence>
<comment type="subcellular location">
    <subcellularLocation>
        <location evidence="1 10">Cell membrane</location>
        <topology evidence="1 10">Multi-pass membrane protein</topology>
    </subcellularLocation>
</comment>
<name>A0A841BXS0_9ACTN</name>
<dbReference type="PROSITE" id="PS01327">
    <property type="entry name" value="MSCL"/>
    <property type="match status" value="1"/>
</dbReference>
<gene>
    <name evidence="10" type="primary">mscL</name>
    <name evidence="12" type="ORF">F4553_005889</name>
</gene>
<proteinExistence type="inferred from homology"/>
<comment type="similarity">
    <text evidence="2 10">Belongs to the MscL family.</text>
</comment>
<evidence type="ECO:0000256" key="3">
    <source>
        <dbReference type="ARBA" id="ARBA00022448"/>
    </source>
</evidence>
<dbReference type="InterPro" id="IPR036019">
    <property type="entry name" value="MscL_channel"/>
</dbReference>
<evidence type="ECO:0000256" key="8">
    <source>
        <dbReference type="ARBA" id="ARBA00023136"/>
    </source>
</evidence>
<comment type="function">
    <text evidence="10">Channel that opens in response to stretch forces in the membrane lipid bilayer. May participate in the regulation of osmotic pressure changes within the cell.</text>
</comment>
<dbReference type="SUPFAM" id="SSF81330">
    <property type="entry name" value="Gated mechanosensitive channel"/>
    <property type="match status" value="1"/>
</dbReference>
<evidence type="ECO:0000256" key="6">
    <source>
        <dbReference type="ARBA" id="ARBA00022989"/>
    </source>
</evidence>
<evidence type="ECO:0000256" key="5">
    <source>
        <dbReference type="ARBA" id="ARBA00022692"/>
    </source>
</evidence>
<dbReference type="NCBIfam" id="TIGR00220">
    <property type="entry name" value="mscL"/>
    <property type="match status" value="1"/>
</dbReference>
<evidence type="ECO:0000313" key="12">
    <source>
        <dbReference type="EMBL" id="MBB5872455.1"/>
    </source>
</evidence>
<feature type="transmembrane region" description="Helical" evidence="10">
    <location>
        <begin position="67"/>
        <end position="90"/>
    </location>
</feature>